<dbReference type="AlphaFoldDB" id="A0AB34X0X8"/>
<dbReference type="HAMAP" id="MF_02019">
    <property type="entry name" value="MurF"/>
    <property type="match status" value="1"/>
</dbReference>
<evidence type="ECO:0000259" key="11">
    <source>
        <dbReference type="Pfam" id="PF01225"/>
    </source>
</evidence>
<dbReference type="GO" id="GO:0009252">
    <property type="term" value="P:peptidoglycan biosynthetic process"/>
    <property type="evidence" value="ECO:0007669"/>
    <property type="project" value="UniProtKB-UniRule"/>
</dbReference>
<dbReference type="EC" id="6.3.2.10" evidence="10"/>
<dbReference type="PANTHER" id="PTHR43024">
    <property type="entry name" value="UDP-N-ACETYLMURAMOYL-TRIPEPTIDE--D-ALANYL-D-ALANINE LIGASE"/>
    <property type="match status" value="1"/>
</dbReference>
<dbReference type="EMBL" id="LSDN01000006">
    <property type="protein sequence ID" value="KXB81700.1"/>
    <property type="molecule type" value="Genomic_DNA"/>
</dbReference>
<dbReference type="Pfam" id="PF01225">
    <property type="entry name" value="Mur_ligase"/>
    <property type="match status" value="1"/>
</dbReference>
<dbReference type="InterPro" id="IPR051046">
    <property type="entry name" value="MurCDEF_CellWall_CoF430Synth"/>
</dbReference>
<keyword evidence="5 10" id="KW-0067">ATP-binding</keyword>
<feature type="domain" description="Mur ligase N-terminal catalytic" evidence="11">
    <location>
        <begin position="26"/>
        <end position="95"/>
    </location>
</feature>
<evidence type="ECO:0000256" key="10">
    <source>
        <dbReference type="HAMAP-Rule" id="MF_02019"/>
    </source>
</evidence>
<comment type="caution">
    <text evidence="14">The sequence shown here is derived from an EMBL/GenBank/DDBJ whole genome shotgun (WGS) entry which is preliminary data.</text>
</comment>
<dbReference type="InterPro" id="IPR000713">
    <property type="entry name" value="Mur_ligase_N"/>
</dbReference>
<keyword evidence="6 10" id="KW-0133">Cell shape</keyword>
<evidence type="ECO:0000256" key="9">
    <source>
        <dbReference type="ARBA" id="ARBA00023316"/>
    </source>
</evidence>
<feature type="domain" description="Mur ligase central" evidence="13">
    <location>
        <begin position="257"/>
        <end position="344"/>
    </location>
</feature>
<dbReference type="InterPro" id="IPR004101">
    <property type="entry name" value="Mur_ligase_C"/>
</dbReference>
<evidence type="ECO:0000313" key="14">
    <source>
        <dbReference type="EMBL" id="KXB81700.1"/>
    </source>
</evidence>
<sequence length="510" mass="54347">MWTLGWIAEALNQPCKNSETIIEGRVVTDSREVAPGDLYVARRGENSDGHDYLESALRAGAAAALVERKEPAEQVGIPYVQVPEATRALGWLAHAHLAALRQKGSGKRPVCVGITGSAGKTTTKDLLASLLQLKGQVVAPEKSYNNEVGVPLTILRADETTDFLVLEMGASGPGHLALLTEIAPLDMAIELMVGHAHLGGFGSIEGLAQAKAELLWGLRNFDGKRYWPLSPAAKQARLVFQQDGYREEPPSEKSAPSLAILNCGDDRVRQMASGKQIRYFGELKPEETVEESATTRGVYASQVAVDSDGHATFWMTRGTEAIKVKLGLVGRHNVSNALAAVTAATELGVSLNEAARVLENARPLSQHRLDVREIESEITVIDDSYNANLDSMRSGIATLKTLAQAKGRGRAVAVLGEMLELGADSADHHRLVGQACIAAGIAVVVTVGSEATPIYQTVLDHAETQHCENVEEALRVVRQVLAPGDTVLIKGSNGSGVWKIAEALTGGSES</sequence>
<comment type="pathway">
    <text evidence="10">Cell wall biogenesis; peptidoglycan biosynthesis.</text>
</comment>
<evidence type="ECO:0000259" key="13">
    <source>
        <dbReference type="Pfam" id="PF08245"/>
    </source>
</evidence>
<comment type="subcellular location">
    <subcellularLocation>
        <location evidence="10">Cytoplasm</location>
    </subcellularLocation>
</comment>
<dbReference type="SUPFAM" id="SSF63418">
    <property type="entry name" value="MurE/MurF N-terminal domain"/>
    <property type="match status" value="1"/>
</dbReference>
<dbReference type="GO" id="GO:0047480">
    <property type="term" value="F:UDP-N-acetylmuramoyl-tripeptide-D-alanyl-D-alanine ligase activity"/>
    <property type="evidence" value="ECO:0007669"/>
    <property type="project" value="UniProtKB-UniRule"/>
</dbReference>
<dbReference type="InterPro" id="IPR036615">
    <property type="entry name" value="Mur_ligase_C_dom_sf"/>
</dbReference>
<keyword evidence="1 10" id="KW-0963">Cytoplasm</keyword>
<evidence type="ECO:0000313" key="15">
    <source>
        <dbReference type="Proteomes" id="UP000070572"/>
    </source>
</evidence>
<keyword evidence="8 10" id="KW-0131">Cell cycle</keyword>
<keyword evidence="4 10" id="KW-0547">Nucleotide-binding</keyword>
<name>A0AB34X0X8_9ACTO</name>
<feature type="binding site" evidence="10">
    <location>
        <begin position="116"/>
        <end position="122"/>
    </location>
    <ligand>
        <name>ATP</name>
        <dbReference type="ChEBI" id="CHEBI:30616"/>
    </ligand>
</feature>
<keyword evidence="9 10" id="KW-0961">Cell wall biogenesis/degradation</keyword>
<dbReference type="InterPro" id="IPR036565">
    <property type="entry name" value="Mur-like_cat_sf"/>
</dbReference>
<dbReference type="GO" id="GO:0008360">
    <property type="term" value="P:regulation of cell shape"/>
    <property type="evidence" value="ECO:0007669"/>
    <property type="project" value="UniProtKB-KW"/>
</dbReference>
<evidence type="ECO:0000256" key="2">
    <source>
        <dbReference type="ARBA" id="ARBA00022598"/>
    </source>
</evidence>
<evidence type="ECO:0000259" key="12">
    <source>
        <dbReference type="Pfam" id="PF02875"/>
    </source>
</evidence>
<feature type="domain" description="Mur ligase C-terminal" evidence="12">
    <location>
        <begin position="367"/>
        <end position="492"/>
    </location>
</feature>
<dbReference type="Gene3D" id="3.90.190.20">
    <property type="entry name" value="Mur ligase, C-terminal domain"/>
    <property type="match status" value="1"/>
</dbReference>
<dbReference type="Pfam" id="PF02875">
    <property type="entry name" value="Mur_ligase_C"/>
    <property type="match status" value="1"/>
</dbReference>
<dbReference type="InterPro" id="IPR013221">
    <property type="entry name" value="Mur_ligase_cen"/>
</dbReference>
<comment type="function">
    <text evidence="10">Involved in cell wall formation. Catalyzes the final step in the synthesis of UDP-N-acetylmuramoyl-pentapeptide, the precursor of murein.</text>
</comment>
<evidence type="ECO:0000256" key="1">
    <source>
        <dbReference type="ARBA" id="ARBA00022490"/>
    </source>
</evidence>
<dbReference type="Gene3D" id="3.40.1190.10">
    <property type="entry name" value="Mur-like, catalytic domain"/>
    <property type="match status" value="1"/>
</dbReference>
<dbReference type="GO" id="GO:0005524">
    <property type="term" value="F:ATP binding"/>
    <property type="evidence" value="ECO:0007669"/>
    <property type="project" value="UniProtKB-UniRule"/>
</dbReference>
<evidence type="ECO:0000256" key="3">
    <source>
        <dbReference type="ARBA" id="ARBA00022618"/>
    </source>
</evidence>
<proteinExistence type="inferred from homology"/>
<comment type="similarity">
    <text evidence="10">Belongs to the MurCDEF family. MurF subfamily.</text>
</comment>
<dbReference type="GO" id="GO:0071555">
    <property type="term" value="P:cell wall organization"/>
    <property type="evidence" value="ECO:0007669"/>
    <property type="project" value="UniProtKB-KW"/>
</dbReference>
<dbReference type="SUPFAM" id="SSF53244">
    <property type="entry name" value="MurD-like peptide ligases, peptide-binding domain"/>
    <property type="match status" value="1"/>
</dbReference>
<evidence type="ECO:0000256" key="7">
    <source>
        <dbReference type="ARBA" id="ARBA00022984"/>
    </source>
</evidence>
<dbReference type="Gene3D" id="3.40.1390.10">
    <property type="entry name" value="MurE/MurF, N-terminal domain"/>
    <property type="match status" value="1"/>
</dbReference>
<dbReference type="PANTHER" id="PTHR43024:SF1">
    <property type="entry name" value="UDP-N-ACETYLMURAMOYL-TRIPEPTIDE--D-ALANYL-D-ALANINE LIGASE"/>
    <property type="match status" value="1"/>
</dbReference>
<keyword evidence="2 10" id="KW-0436">Ligase</keyword>
<dbReference type="GO" id="GO:0051301">
    <property type="term" value="P:cell division"/>
    <property type="evidence" value="ECO:0007669"/>
    <property type="project" value="UniProtKB-KW"/>
</dbReference>
<feature type="domain" description="Mur ligase central" evidence="13">
    <location>
        <begin position="114"/>
        <end position="219"/>
    </location>
</feature>
<keyword evidence="3 10" id="KW-0132">Cell division</keyword>
<evidence type="ECO:0000256" key="4">
    <source>
        <dbReference type="ARBA" id="ARBA00022741"/>
    </source>
</evidence>
<dbReference type="GO" id="GO:0005737">
    <property type="term" value="C:cytoplasm"/>
    <property type="evidence" value="ECO:0007669"/>
    <property type="project" value="UniProtKB-SubCell"/>
</dbReference>
<accession>A0AB34X0X8</accession>
<protein>
    <recommendedName>
        <fullName evidence="10">UDP-N-acetylmuramoyl-tripeptide--D-alanyl-D-alanine ligase</fullName>
        <ecNumber evidence="10">6.3.2.10</ecNumber>
    </recommendedName>
    <alternativeName>
        <fullName evidence="10">D-alanyl-D-alanine-adding enzyme</fullName>
    </alternativeName>
</protein>
<gene>
    <name evidence="10" type="primary">murF</name>
    <name evidence="14" type="ORF">HMPREF1862_00450</name>
</gene>
<dbReference type="InterPro" id="IPR005863">
    <property type="entry name" value="UDP-N-AcMur_synth"/>
</dbReference>
<evidence type="ECO:0000256" key="5">
    <source>
        <dbReference type="ARBA" id="ARBA00022840"/>
    </source>
</evidence>
<evidence type="ECO:0000256" key="8">
    <source>
        <dbReference type="ARBA" id="ARBA00023306"/>
    </source>
</evidence>
<keyword evidence="7 10" id="KW-0573">Peptidoglycan synthesis</keyword>
<dbReference type="Proteomes" id="UP000070572">
    <property type="component" value="Unassembled WGS sequence"/>
</dbReference>
<reference evidence="14 15" key="1">
    <citation type="submission" date="2016-01" db="EMBL/GenBank/DDBJ databases">
        <authorList>
            <person name="Mitreva M."/>
            <person name="Pepin K.H."/>
            <person name="Mihindukulasuriya K.A."/>
            <person name="Fulton R."/>
            <person name="Fronick C."/>
            <person name="O'Laughlin M."/>
            <person name="Miner T."/>
            <person name="Herter B."/>
            <person name="Rosa B.A."/>
            <person name="Cordes M."/>
            <person name="Tomlinson C."/>
            <person name="Wollam A."/>
            <person name="Palsikar V.B."/>
            <person name="Mardis E.R."/>
            <person name="Wilson R.K."/>
        </authorList>
    </citation>
    <scope>NUCLEOTIDE SEQUENCE [LARGE SCALE GENOMIC DNA]</scope>
    <source>
        <strain evidence="14 15">DNF00696</strain>
    </source>
</reference>
<dbReference type="RefSeq" id="WP_060920126.1">
    <property type="nucleotide sequence ID" value="NZ_KQ960678.1"/>
</dbReference>
<dbReference type="InterPro" id="IPR035911">
    <property type="entry name" value="MurE/MurF_N"/>
</dbReference>
<dbReference type="SUPFAM" id="SSF53623">
    <property type="entry name" value="MurD-like peptide ligases, catalytic domain"/>
    <property type="match status" value="1"/>
</dbReference>
<dbReference type="Pfam" id="PF08245">
    <property type="entry name" value="Mur_ligase_M"/>
    <property type="match status" value="2"/>
</dbReference>
<comment type="catalytic activity">
    <reaction evidence="10">
        <text>D-alanyl-D-alanine + UDP-N-acetyl-alpha-D-muramoyl-L-alanyl-gamma-D-glutamyl-meso-2,6-diaminopimelate + ATP = UDP-N-acetyl-alpha-D-muramoyl-L-alanyl-gamma-D-glutamyl-meso-2,6-diaminopimeloyl-D-alanyl-D-alanine + ADP + phosphate + H(+)</text>
        <dbReference type="Rhea" id="RHEA:28374"/>
        <dbReference type="ChEBI" id="CHEBI:15378"/>
        <dbReference type="ChEBI" id="CHEBI:30616"/>
        <dbReference type="ChEBI" id="CHEBI:43474"/>
        <dbReference type="ChEBI" id="CHEBI:57822"/>
        <dbReference type="ChEBI" id="CHEBI:61386"/>
        <dbReference type="ChEBI" id="CHEBI:83905"/>
        <dbReference type="ChEBI" id="CHEBI:456216"/>
        <dbReference type="EC" id="6.3.2.10"/>
    </reaction>
</comment>
<evidence type="ECO:0000256" key="6">
    <source>
        <dbReference type="ARBA" id="ARBA00022960"/>
    </source>
</evidence>
<organism evidence="14 15">
    <name type="scientific">Varibaculum cambriense</name>
    <dbReference type="NCBI Taxonomy" id="184870"/>
    <lineage>
        <taxon>Bacteria</taxon>
        <taxon>Bacillati</taxon>
        <taxon>Actinomycetota</taxon>
        <taxon>Actinomycetes</taxon>
        <taxon>Actinomycetales</taxon>
        <taxon>Actinomycetaceae</taxon>
        <taxon>Varibaculum</taxon>
    </lineage>
</organism>